<feature type="transmembrane region" description="Helical" evidence="12">
    <location>
        <begin position="679"/>
        <end position="699"/>
    </location>
</feature>
<evidence type="ECO:0000256" key="5">
    <source>
        <dbReference type="ARBA" id="ARBA00022824"/>
    </source>
</evidence>
<dbReference type="GO" id="GO:0005525">
    <property type="term" value="F:GTP binding"/>
    <property type="evidence" value="ECO:0007669"/>
    <property type="project" value="UniProtKB-KW"/>
</dbReference>
<dbReference type="InterPro" id="IPR015894">
    <property type="entry name" value="Guanylate-bd_N"/>
</dbReference>
<keyword evidence="4" id="KW-0378">Hydrolase</keyword>
<dbReference type="InterPro" id="IPR030386">
    <property type="entry name" value="G_GB1_RHD3_dom"/>
</dbReference>
<dbReference type="PANTHER" id="PTHR10751">
    <property type="entry name" value="GUANYLATE BINDING PROTEIN"/>
    <property type="match status" value="1"/>
</dbReference>
<keyword evidence="5" id="KW-0256">Endoplasmic reticulum</keyword>
<evidence type="ECO:0000313" key="15">
    <source>
        <dbReference type="Proteomes" id="UP000024635"/>
    </source>
</evidence>
<dbReference type="InterPro" id="IPR036543">
    <property type="entry name" value="Guanylate-bd_C_sf"/>
</dbReference>
<dbReference type="CDD" id="cd01851">
    <property type="entry name" value="GBP"/>
    <property type="match status" value="1"/>
</dbReference>
<keyword evidence="2 12" id="KW-0812">Transmembrane</keyword>
<evidence type="ECO:0000256" key="11">
    <source>
        <dbReference type="PROSITE-ProRule" id="PRU01052"/>
    </source>
</evidence>
<dbReference type="Proteomes" id="UP000024635">
    <property type="component" value="Unassembled WGS sequence"/>
</dbReference>
<comment type="subcellular location">
    <subcellularLocation>
        <location evidence="1">Endoplasmic reticulum membrane</location>
        <topology evidence="1">Multi-pass membrane protein</topology>
    </subcellularLocation>
</comment>
<dbReference type="Pfam" id="PF02263">
    <property type="entry name" value="GBP"/>
    <property type="match status" value="1"/>
</dbReference>
<dbReference type="SUPFAM" id="SSF48340">
    <property type="entry name" value="Interferon-induced guanylate-binding protein 1 (GBP1), C-terminal domain"/>
    <property type="match status" value="1"/>
</dbReference>
<dbReference type="InterPro" id="IPR027417">
    <property type="entry name" value="P-loop_NTPase"/>
</dbReference>
<dbReference type="Gene3D" id="3.40.50.300">
    <property type="entry name" value="P-loop containing nucleotide triphosphate hydrolases"/>
    <property type="match status" value="1"/>
</dbReference>
<accession>A0A016U668</accession>
<reference evidence="15" key="1">
    <citation type="journal article" date="2015" name="Nat. Genet.">
        <title>The genome and transcriptome of the zoonotic hookworm Ancylostoma ceylanicum identify infection-specific gene families.</title>
        <authorList>
            <person name="Schwarz E.M."/>
            <person name="Hu Y."/>
            <person name="Antoshechkin I."/>
            <person name="Miller M.M."/>
            <person name="Sternberg P.W."/>
            <person name="Aroian R.V."/>
        </authorList>
    </citation>
    <scope>NUCLEOTIDE SEQUENCE</scope>
    <source>
        <strain evidence="15">HY135</strain>
    </source>
</reference>
<evidence type="ECO:0000313" key="14">
    <source>
        <dbReference type="EMBL" id="EYC10431.1"/>
    </source>
</evidence>
<comment type="catalytic activity">
    <reaction evidence="10">
        <text>GTP + H2O = GDP + phosphate + H(+)</text>
        <dbReference type="Rhea" id="RHEA:19669"/>
        <dbReference type="ChEBI" id="CHEBI:15377"/>
        <dbReference type="ChEBI" id="CHEBI:15378"/>
        <dbReference type="ChEBI" id="CHEBI:37565"/>
        <dbReference type="ChEBI" id="CHEBI:43474"/>
        <dbReference type="ChEBI" id="CHEBI:58189"/>
    </reaction>
    <physiologicalReaction direction="left-to-right" evidence="10">
        <dbReference type="Rhea" id="RHEA:19670"/>
    </physiologicalReaction>
</comment>
<dbReference type="SUPFAM" id="SSF52540">
    <property type="entry name" value="P-loop containing nucleoside triphosphate hydrolases"/>
    <property type="match status" value="1"/>
</dbReference>
<evidence type="ECO:0000256" key="3">
    <source>
        <dbReference type="ARBA" id="ARBA00022741"/>
    </source>
</evidence>
<dbReference type="GO" id="GO:0003924">
    <property type="term" value="F:GTPase activity"/>
    <property type="evidence" value="ECO:0007669"/>
    <property type="project" value="InterPro"/>
</dbReference>
<evidence type="ECO:0000256" key="6">
    <source>
        <dbReference type="ARBA" id="ARBA00022842"/>
    </source>
</evidence>
<dbReference type="OrthoDB" id="7788754at2759"/>
<keyword evidence="8" id="KW-0342">GTP-binding</keyword>
<evidence type="ECO:0000256" key="12">
    <source>
        <dbReference type="SAM" id="Phobius"/>
    </source>
</evidence>
<dbReference type="GO" id="GO:0005789">
    <property type="term" value="C:endoplasmic reticulum membrane"/>
    <property type="evidence" value="ECO:0007669"/>
    <property type="project" value="UniProtKB-SubCell"/>
</dbReference>
<evidence type="ECO:0000256" key="1">
    <source>
        <dbReference type="ARBA" id="ARBA00004477"/>
    </source>
</evidence>
<feature type="transmembrane region" description="Helical" evidence="12">
    <location>
        <begin position="523"/>
        <end position="545"/>
    </location>
</feature>
<dbReference type="Pfam" id="PF02841">
    <property type="entry name" value="GBP_C"/>
    <property type="match status" value="1"/>
</dbReference>
<gene>
    <name evidence="14" type="primary">Acey_s0055.g2552</name>
    <name evidence="14" type="synonym">Acey-Y54G2A.2</name>
    <name evidence="14" type="ORF">Y032_0055g2552</name>
</gene>
<evidence type="ECO:0000259" key="13">
    <source>
        <dbReference type="PROSITE" id="PS51715"/>
    </source>
</evidence>
<evidence type="ECO:0000256" key="7">
    <source>
        <dbReference type="ARBA" id="ARBA00022989"/>
    </source>
</evidence>
<dbReference type="FunFam" id="1.20.58.420:FF:000001">
    <property type="entry name" value="Atlastin-1 isoform 1"/>
    <property type="match status" value="1"/>
</dbReference>
<keyword evidence="6" id="KW-0460">Magnesium</keyword>
<protein>
    <recommendedName>
        <fullName evidence="13">GB1/RHD3-type G domain-containing protein</fullName>
    </recommendedName>
</protein>
<keyword evidence="15" id="KW-1185">Reference proteome</keyword>
<feature type="transmembrane region" description="Helical" evidence="12">
    <location>
        <begin position="705"/>
        <end position="727"/>
    </location>
</feature>
<evidence type="ECO:0000256" key="9">
    <source>
        <dbReference type="ARBA" id="ARBA00023136"/>
    </source>
</evidence>
<dbReference type="Gene3D" id="1.20.58.420">
    <property type="entry name" value="AHSP"/>
    <property type="match status" value="1"/>
</dbReference>
<dbReference type="PROSITE" id="PS51715">
    <property type="entry name" value="G_GB1_RHD3"/>
    <property type="match status" value="1"/>
</dbReference>
<comment type="similarity">
    <text evidence="11">Belongs to the TRAFAC class dynamin-like GTPase superfamily. GB1/RHD3 GTPase family.</text>
</comment>
<feature type="domain" description="GB1/RHD3-type G" evidence="13">
    <location>
        <begin position="111"/>
        <end position="360"/>
    </location>
</feature>
<dbReference type="AlphaFoldDB" id="A0A016U668"/>
<dbReference type="InterPro" id="IPR003191">
    <property type="entry name" value="Guanylate-bd/ATL_C"/>
</dbReference>
<evidence type="ECO:0000256" key="2">
    <source>
        <dbReference type="ARBA" id="ARBA00022692"/>
    </source>
</evidence>
<proteinExistence type="inferred from homology"/>
<keyword evidence="3" id="KW-0547">Nucleotide-binding</keyword>
<keyword evidence="9 12" id="KW-0472">Membrane</keyword>
<organism evidence="14 15">
    <name type="scientific">Ancylostoma ceylanicum</name>
    <dbReference type="NCBI Taxonomy" id="53326"/>
    <lineage>
        <taxon>Eukaryota</taxon>
        <taxon>Metazoa</taxon>
        <taxon>Ecdysozoa</taxon>
        <taxon>Nematoda</taxon>
        <taxon>Chromadorea</taxon>
        <taxon>Rhabditida</taxon>
        <taxon>Rhabditina</taxon>
        <taxon>Rhabditomorpha</taxon>
        <taxon>Strongyloidea</taxon>
        <taxon>Ancylostomatidae</taxon>
        <taxon>Ancylostomatinae</taxon>
        <taxon>Ancylostoma</taxon>
    </lineage>
</organism>
<dbReference type="EMBL" id="JARK01001391">
    <property type="protein sequence ID" value="EYC10431.1"/>
    <property type="molecule type" value="Genomic_DNA"/>
</dbReference>
<dbReference type="STRING" id="53326.A0A016U668"/>
<evidence type="ECO:0000256" key="8">
    <source>
        <dbReference type="ARBA" id="ARBA00023134"/>
    </source>
</evidence>
<evidence type="ECO:0000256" key="10">
    <source>
        <dbReference type="ARBA" id="ARBA00049117"/>
    </source>
</evidence>
<comment type="caution">
    <text evidence="14">The sequence shown here is derived from an EMBL/GenBank/DDBJ whole genome shotgun (WGS) entry which is preliminary data.</text>
</comment>
<name>A0A016U668_9BILA</name>
<keyword evidence="7 12" id="KW-1133">Transmembrane helix</keyword>
<sequence>MPIDPPVISIEDVHAINTNVHMARVADFIRVFRTFHPELALEHVKQQNEYNMGEIRLEGDPVDLKSEDEHEAPMSGPHPVRIVEVVEDVDHSFELNVPALEKILLDPKVADKKVAVIGVAGAYRMGKSFLLNFFLRYLQWRADGSGGLDWLTVSPDSLQGFSWRGGSKRDTNGILIWSEPFIMKDKSGEEIAVILMDTQGTFDSQSTVKDCATIFALSTMVSSMQIYNLLHNIQEDHLQHLQMFTEYGRLALEDSESKPFQSLQFLVRDWSFPYEAEFGYTGGQKIMDERLQVSAKQHPELQQLRQHIRSCFENISCFLMPYPGIKVATNPAFSGSLSDIEPEFQQQLRIMIPRILDSSNLAMKEINGHKVTCRELVEYFKSYMKIFQGQDLPEPKSMLMATAEANNLAAVSSARALYQREMEEICGGDTPYMSTNELLEQHQICKNDAIREFRNARKMGGVEYSVQFLEKLEEEIEESYESYLKMNNSKNLFKSMRTPAVLVSLMIIDYICQEFCQMIGLDFFAGLFSSVLVIVVGALTVWAYARYSGTLREASGWVDDAVSFLWTNFISPNAGQLGALGGAIQLGEKLSGVIPGVGGVDGLCDWLIGWINHLQSSSAPPIPCITLHIRFFYSILPWPDARGWHRCTRSGAYASRFPLWYVGRLRDKRFLPSGSVDRMTLPAQLVILLTIVIVARFLFNLIRLSFMDEICSSLIWLIVACFLLWAFCRSTGMWKDAERTVERAVSRIWIYLLRSPVGKSINNLERAISVSAAA</sequence>
<evidence type="ECO:0000256" key="4">
    <source>
        <dbReference type="ARBA" id="ARBA00022801"/>
    </source>
</evidence>
<dbReference type="FunFam" id="3.40.50.300:FF:003207">
    <property type="entry name" value="ATLastiN (Endoplasmic reticulum GTPase) related"/>
    <property type="match status" value="1"/>
</dbReference>